<reference evidence="3 4" key="1">
    <citation type="submission" date="2024-01" db="EMBL/GenBank/DDBJ databases">
        <title>Complete genome sequence of Citroniella saccharovorans strain M6.X9, isolated from human fecal sample.</title>
        <authorList>
            <person name="Cheng G."/>
            <person name="Westerholm M."/>
            <person name="Schnurer A."/>
        </authorList>
    </citation>
    <scope>NUCLEOTIDE SEQUENCE [LARGE SCALE GENOMIC DNA]</scope>
    <source>
        <strain evidence="3 4">DSM 29873</strain>
    </source>
</reference>
<evidence type="ECO:0000313" key="4">
    <source>
        <dbReference type="Proteomes" id="UP001357733"/>
    </source>
</evidence>
<dbReference type="Gene3D" id="2.60.40.10">
    <property type="entry name" value="Immunoglobulins"/>
    <property type="match status" value="1"/>
</dbReference>
<evidence type="ECO:0000259" key="2">
    <source>
        <dbReference type="SMART" id="SM00642"/>
    </source>
</evidence>
<dbReference type="CDD" id="cd11341">
    <property type="entry name" value="AmyAc_Pullulanase_LD-like"/>
    <property type="match status" value="1"/>
</dbReference>
<feature type="domain" description="Glycosyl hydrolase family 13 catalytic" evidence="2">
    <location>
        <begin position="136"/>
        <end position="517"/>
    </location>
</feature>
<accession>A0AAW9MU06</accession>
<dbReference type="SUPFAM" id="SSF81296">
    <property type="entry name" value="E set domains"/>
    <property type="match status" value="1"/>
</dbReference>
<dbReference type="Gene3D" id="3.20.20.80">
    <property type="entry name" value="Glycosidases"/>
    <property type="match status" value="1"/>
</dbReference>
<keyword evidence="4" id="KW-1185">Reference proteome</keyword>
<sequence length="607" mass="70936">MEIDLDSIGLGLSYFNDKSIFKVFSTRNKLKLRLYENQETEFFKEYSMIVKNNVFSLCLKGNYEGYYYTYIIEDKYEVTDPYSYFSSKNSIRSFIGDIKKTDIEDFRKHKKPLIKKDEIIIYEMHIKDYTFNENSGIFNRGKFLGLTEDNTKYNNFSTGLDHLKELGINCVHLMPIYDFISVDEDNSKDFDTDNYNWGYDPELYNSVEGSYSTSSIDPYSRIIELKKLIKKFHEAGIKVILDVVYNHTFKSLESNLNLLAPNYYYRLFEGKFSNGSGCGNEINSENFFARKLILDSLSYWQKEYMVDGFRFDLMGLIDKETMLQAKKILQEFDPDVILYGEPWTGGCTVLDQNNMSNILNISGNDIGFFNDSFRDAIKGNLDDNISGFISGKFELKNKIECGIAGSIFYDEKRWGNFINPKESINYFNSHDNLIISDRLRLNIKDEKIIEKTSILAFNIIMTSQGIPFFVAGNEFLRDKKNCKNSYNASTDVNAIDWSYKEKYYNHYLKYKKMIEFRKRFIKFFTLDKSEIKDNLKFLESGNSGVIIYKINLDNSQLTIVHNARSEAYFLKNINKSKVVYDGYNNPYIIDHNNLEVKAYESVCVLNE</sequence>
<dbReference type="InterPro" id="IPR011840">
    <property type="entry name" value="PulA_typeI"/>
</dbReference>
<evidence type="ECO:0000313" key="3">
    <source>
        <dbReference type="EMBL" id="MEB3429541.1"/>
    </source>
</evidence>
<dbReference type="InterPro" id="IPR013783">
    <property type="entry name" value="Ig-like_fold"/>
</dbReference>
<dbReference type="GO" id="GO:0051060">
    <property type="term" value="F:pullulanase activity"/>
    <property type="evidence" value="ECO:0007669"/>
    <property type="project" value="UniProtKB-EC"/>
</dbReference>
<proteinExistence type="inferred from homology"/>
<dbReference type="PANTHER" id="PTHR43002">
    <property type="entry name" value="GLYCOGEN DEBRANCHING ENZYME"/>
    <property type="match status" value="1"/>
</dbReference>
<dbReference type="NCBIfam" id="TIGR02104">
    <property type="entry name" value="pulA_typeI"/>
    <property type="match status" value="1"/>
</dbReference>
<dbReference type="InterPro" id="IPR014756">
    <property type="entry name" value="Ig_E-set"/>
</dbReference>
<dbReference type="EC" id="3.2.1.41" evidence="3"/>
<protein>
    <submittedName>
        <fullName evidence="3">Type I pullulanase</fullName>
        <ecNumber evidence="3">3.2.1.41</ecNumber>
    </submittedName>
</protein>
<dbReference type="InterPro" id="IPR006047">
    <property type="entry name" value="GH13_cat_dom"/>
</dbReference>
<comment type="similarity">
    <text evidence="1">Belongs to the glycosyl hydrolase 13 family.</text>
</comment>
<dbReference type="InterPro" id="IPR017853">
    <property type="entry name" value="GH"/>
</dbReference>
<dbReference type="EMBL" id="JAYKOT010000003">
    <property type="protein sequence ID" value="MEB3429541.1"/>
    <property type="molecule type" value="Genomic_DNA"/>
</dbReference>
<dbReference type="Pfam" id="PF00128">
    <property type="entry name" value="Alpha-amylase"/>
    <property type="match status" value="1"/>
</dbReference>
<dbReference type="RefSeq" id="WP_324619726.1">
    <property type="nucleotide sequence ID" value="NZ_JAYKOT010000003.1"/>
</dbReference>
<organism evidence="3 4">
    <name type="scientific">Citroniella saccharovorans</name>
    <dbReference type="NCBI Taxonomy" id="2053367"/>
    <lineage>
        <taxon>Bacteria</taxon>
        <taxon>Bacillati</taxon>
        <taxon>Bacillota</taxon>
        <taxon>Tissierellia</taxon>
        <taxon>Tissierellales</taxon>
        <taxon>Peptoniphilaceae</taxon>
        <taxon>Citroniella</taxon>
    </lineage>
</organism>
<dbReference type="GO" id="GO:0005975">
    <property type="term" value="P:carbohydrate metabolic process"/>
    <property type="evidence" value="ECO:0007669"/>
    <property type="project" value="InterPro"/>
</dbReference>
<evidence type="ECO:0000256" key="1">
    <source>
        <dbReference type="ARBA" id="ARBA00008061"/>
    </source>
</evidence>
<dbReference type="SUPFAM" id="SSF51445">
    <property type="entry name" value="(Trans)glycosidases"/>
    <property type="match status" value="1"/>
</dbReference>
<dbReference type="SMART" id="SM00642">
    <property type="entry name" value="Aamy"/>
    <property type="match status" value="1"/>
</dbReference>
<name>A0AAW9MU06_9FIRM</name>
<dbReference type="AlphaFoldDB" id="A0AAW9MU06"/>
<dbReference type="Proteomes" id="UP001357733">
    <property type="component" value="Unassembled WGS sequence"/>
</dbReference>
<gene>
    <name evidence="3" type="primary">pulA</name>
    <name evidence="3" type="ORF">VLK81_05875</name>
</gene>
<keyword evidence="3" id="KW-0326">Glycosidase</keyword>
<comment type="caution">
    <text evidence="3">The sequence shown here is derived from an EMBL/GenBank/DDBJ whole genome shotgun (WGS) entry which is preliminary data.</text>
</comment>
<keyword evidence="3" id="KW-0378">Hydrolase</keyword>